<dbReference type="InterPro" id="IPR055361">
    <property type="entry name" value="tRNA_methyltr_TrmB_bact"/>
</dbReference>
<dbReference type="Gene3D" id="3.40.50.150">
    <property type="entry name" value="Vaccinia Virus protein VP39"/>
    <property type="match status" value="1"/>
</dbReference>
<feature type="binding site" evidence="7">
    <location>
        <position position="122"/>
    </location>
    <ligand>
        <name>S-adenosyl-L-methionine</name>
        <dbReference type="ChEBI" id="CHEBI:59789"/>
    </ligand>
</feature>
<dbReference type="PANTHER" id="PTHR23417">
    <property type="entry name" value="3-DEOXY-D-MANNO-OCTULOSONIC-ACID TRANSFERASE/TRNA GUANINE-N 7 - -METHYLTRANSFERASE"/>
    <property type="match status" value="1"/>
</dbReference>
<dbReference type="NCBIfam" id="TIGR00091">
    <property type="entry name" value="tRNA (guanosine(46)-N7)-methyltransferase TrmB"/>
    <property type="match status" value="1"/>
</dbReference>
<feature type="binding site" evidence="7">
    <location>
        <position position="99"/>
    </location>
    <ligand>
        <name>S-adenosyl-L-methionine</name>
        <dbReference type="ChEBI" id="CHEBI:59789"/>
    </ligand>
</feature>
<gene>
    <name evidence="7 8" type="primary">trmB</name>
    <name evidence="8" type="ORF">H8Z77_01295</name>
</gene>
<evidence type="ECO:0000256" key="4">
    <source>
        <dbReference type="ARBA" id="ARBA00022679"/>
    </source>
</evidence>
<feature type="binding site" evidence="7">
    <location>
        <position position="158"/>
    </location>
    <ligand>
        <name>substrate</name>
    </ligand>
</feature>
<name>A0ABR7INI7_9CLOT</name>
<feature type="binding site" evidence="7">
    <location>
        <position position="68"/>
    </location>
    <ligand>
        <name>S-adenosyl-L-methionine</name>
        <dbReference type="ChEBI" id="CHEBI:59789"/>
    </ligand>
</feature>
<dbReference type="GO" id="GO:0008176">
    <property type="term" value="F:tRNA (guanine(46)-N7)-methyltransferase activity"/>
    <property type="evidence" value="ECO:0007669"/>
    <property type="project" value="UniProtKB-EC"/>
</dbReference>
<proteinExistence type="inferred from homology"/>
<keyword evidence="4 7" id="KW-0808">Transferase</keyword>
<accession>A0ABR7INI7</accession>
<evidence type="ECO:0000313" key="8">
    <source>
        <dbReference type="EMBL" id="MBC5786663.1"/>
    </source>
</evidence>
<comment type="similarity">
    <text evidence="7">Belongs to the class I-like SAM-binding methyltransferase superfamily. TrmB family.</text>
</comment>
<comment type="caution">
    <text evidence="7">Lacks conserved residue(s) required for the propagation of feature annotation.</text>
</comment>
<dbReference type="SUPFAM" id="SSF53335">
    <property type="entry name" value="S-adenosyl-L-methionine-dependent methyltransferases"/>
    <property type="match status" value="1"/>
</dbReference>
<dbReference type="InterPro" id="IPR003358">
    <property type="entry name" value="tRNA_(Gua-N-7)_MeTrfase_Trmb"/>
</dbReference>
<evidence type="ECO:0000256" key="7">
    <source>
        <dbReference type="HAMAP-Rule" id="MF_01057"/>
    </source>
</evidence>
<dbReference type="EMBL" id="JACOQK010000001">
    <property type="protein sequence ID" value="MBC5786663.1"/>
    <property type="molecule type" value="Genomic_DNA"/>
</dbReference>
<dbReference type="PROSITE" id="PS51625">
    <property type="entry name" value="SAM_MT_TRMB"/>
    <property type="match status" value="1"/>
</dbReference>
<dbReference type="NCBIfam" id="NF001080">
    <property type="entry name" value="PRK00121.2-2"/>
    <property type="match status" value="1"/>
</dbReference>
<dbReference type="InterPro" id="IPR029063">
    <property type="entry name" value="SAM-dependent_MTases_sf"/>
</dbReference>
<protein>
    <recommendedName>
        <fullName evidence="7">tRNA (guanine-N(7)-)-methyltransferase</fullName>
        <ecNumber evidence="7">2.1.1.33</ecNumber>
    </recommendedName>
    <alternativeName>
        <fullName evidence="7">tRNA (guanine(46)-N(7))-methyltransferase</fullName>
    </alternativeName>
    <alternativeName>
        <fullName evidence="7">tRNA(m7G46)-methyltransferase</fullName>
    </alternativeName>
</protein>
<feature type="binding site" evidence="7">
    <location>
        <position position="43"/>
    </location>
    <ligand>
        <name>S-adenosyl-L-methionine</name>
        <dbReference type="ChEBI" id="CHEBI:59789"/>
    </ligand>
</feature>
<dbReference type="HAMAP" id="MF_01057">
    <property type="entry name" value="tRNA_methyltr_TrmB"/>
    <property type="match status" value="1"/>
</dbReference>
<sequence length="222" mass="26355">MRIRTKPWARPELYACDYFIEQPEQCKGKWNQLFSKNQPLHLELGCGKGVFISELAYQNPNINYLAVDISMDILGVARRNVAQIFGETPVENLKLTSFNIEYIDGVLNQQDAIQRIYIYFCNPWSKKRHKKRRLTHTRQLLKYREFLADNGEIYFKTDDDELFEESFEYFEQAGFEIVYQTRDLHHSDYPEDLLTTEHEIKFTEQGIPTKFLLARKTNLPQL</sequence>
<dbReference type="Pfam" id="PF02390">
    <property type="entry name" value="Methyltransf_4"/>
    <property type="match status" value="1"/>
</dbReference>
<dbReference type="PANTHER" id="PTHR23417:SF14">
    <property type="entry name" value="PENTACOTRIPEPTIDE-REPEAT REGION OF PRORP DOMAIN-CONTAINING PROTEIN"/>
    <property type="match status" value="1"/>
</dbReference>
<keyword evidence="6 7" id="KW-0819">tRNA processing</keyword>
<evidence type="ECO:0000313" key="9">
    <source>
        <dbReference type="Proteomes" id="UP000649151"/>
    </source>
</evidence>
<dbReference type="EC" id="2.1.1.33" evidence="7"/>
<keyword evidence="9" id="KW-1185">Reference proteome</keyword>
<comment type="function">
    <text evidence="2 7">Catalyzes the formation of N(7)-methylguanine at position 46 (m7G46) in tRNA.</text>
</comment>
<evidence type="ECO:0000256" key="1">
    <source>
        <dbReference type="ARBA" id="ARBA00000142"/>
    </source>
</evidence>
<evidence type="ECO:0000256" key="3">
    <source>
        <dbReference type="ARBA" id="ARBA00022603"/>
    </source>
</evidence>
<evidence type="ECO:0000256" key="6">
    <source>
        <dbReference type="ARBA" id="ARBA00022694"/>
    </source>
</evidence>
<comment type="catalytic activity">
    <reaction evidence="1 7">
        <text>guanosine(46) in tRNA + S-adenosyl-L-methionine = N(7)-methylguanosine(46) in tRNA + S-adenosyl-L-homocysteine</text>
        <dbReference type="Rhea" id="RHEA:42708"/>
        <dbReference type="Rhea" id="RHEA-COMP:10188"/>
        <dbReference type="Rhea" id="RHEA-COMP:10189"/>
        <dbReference type="ChEBI" id="CHEBI:57856"/>
        <dbReference type="ChEBI" id="CHEBI:59789"/>
        <dbReference type="ChEBI" id="CHEBI:74269"/>
        <dbReference type="ChEBI" id="CHEBI:74480"/>
        <dbReference type="EC" id="2.1.1.33"/>
    </reaction>
</comment>
<keyword evidence="5 7" id="KW-0949">S-adenosyl-L-methionine</keyword>
<dbReference type="RefSeq" id="WP_186995921.1">
    <property type="nucleotide sequence ID" value="NZ_JACOQK010000001.1"/>
</dbReference>
<reference evidence="8 9" key="1">
    <citation type="submission" date="2020-08" db="EMBL/GenBank/DDBJ databases">
        <title>Genome public.</title>
        <authorList>
            <person name="Liu C."/>
            <person name="Sun Q."/>
        </authorList>
    </citation>
    <scope>NUCLEOTIDE SEQUENCE [LARGE SCALE GENOMIC DNA]</scope>
    <source>
        <strain evidence="8 9">NSJ-27</strain>
    </source>
</reference>
<evidence type="ECO:0000256" key="2">
    <source>
        <dbReference type="ARBA" id="ARBA00003015"/>
    </source>
</evidence>
<dbReference type="CDD" id="cd02440">
    <property type="entry name" value="AdoMet_MTases"/>
    <property type="match status" value="1"/>
</dbReference>
<keyword evidence="3 7" id="KW-0489">Methyltransferase</keyword>
<feature type="binding site" evidence="7">
    <location>
        <position position="126"/>
    </location>
    <ligand>
        <name>substrate</name>
    </ligand>
</feature>
<dbReference type="Proteomes" id="UP000649151">
    <property type="component" value="Unassembled WGS sequence"/>
</dbReference>
<comment type="pathway">
    <text evidence="7">tRNA modification; N(7)-methylguanine-tRNA biosynthesis.</text>
</comment>
<comment type="caution">
    <text evidence="8">The sequence shown here is derived from an EMBL/GenBank/DDBJ whole genome shotgun (WGS) entry which is preliminary data.</text>
</comment>
<evidence type="ECO:0000256" key="5">
    <source>
        <dbReference type="ARBA" id="ARBA00022691"/>
    </source>
</evidence>
<organism evidence="8 9">
    <name type="scientific">Clostridium facile</name>
    <dbReference type="NCBI Taxonomy" id="2763035"/>
    <lineage>
        <taxon>Bacteria</taxon>
        <taxon>Bacillati</taxon>
        <taxon>Bacillota</taxon>
        <taxon>Clostridia</taxon>
        <taxon>Eubacteriales</taxon>
        <taxon>Clostridiaceae</taxon>
        <taxon>Clostridium</taxon>
    </lineage>
</organism>